<keyword evidence="2" id="KW-1185">Reference proteome</keyword>
<reference evidence="1 2" key="1">
    <citation type="journal article" date="2016" name="Sci. Rep.">
        <title>Metabolic traits of an uncultured archaeal lineage -MSBL1- from brine pools of the Red Sea.</title>
        <authorList>
            <person name="Mwirichia R."/>
            <person name="Alam I."/>
            <person name="Rashid M."/>
            <person name="Vinu M."/>
            <person name="Ba-Alawi W."/>
            <person name="Anthony Kamau A."/>
            <person name="Kamanda Ngugi D."/>
            <person name="Goker M."/>
            <person name="Klenk H.P."/>
            <person name="Bajic V."/>
            <person name="Stingl U."/>
        </authorList>
    </citation>
    <scope>NUCLEOTIDE SEQUENCE [LARGE SCALE GENOMIC DNA]</scope>
    <source>
        <strain evidence="1">SCGC-AAA261F17</strain>
    </source>
</reference>
<sequence>MITAHKMSSHVFQGSADNMDVEVNDEVLKIEIKATDGFDFGTSNEMEYKCTNCKNPIPVEDEDVRALEKAVRVQRGGAECPNSFEAWWFCDMECFTKYCKRRVLHSLVSKTKS</sequence>
<proteinExistence type="predicted"/>
<dbReference type="Proteomes" id="UP000070035">
    <property type="component" value="Unassembled WGS sequence"/>
</dbReference>
<organism evidence="1 2">
    <name type="scientific">candidate division MSBL1 archaeon SCGC-AAA261F17</name>
    <dbReference type="NCBI Taxonomy" id="1698274"/>
    <lineage>
        <taxon>Archaea</taxon>
        <taxon>Methanobacteriati</taxon>
        <taxon>Methanobacteriota</taxon>
        <taxon>candidate division MSBL1</taxon>
    </lineage>
</organism>
<evidence type="ECO:0000313" key="1">
    <source>
        <dbReference type="EMBL" id="KXB01905.1"/>
    </source>
</evidence>
<dbReference type="AlphaFoldDB" id="A0A133V632"/>
<protein>
    <submittedName>
        <fullName evidence="1">Uncharacterized protein</fullName>
    </submittedName>
</protein>
<accession>A0A133V632</accession>
<dbReference type="EMBL" id="LHXY01000022">
    <property type="protein sequence ID" value="KXB01905.1"/>
    <property type="molecule type" value="Genomic_DNA"/>
</dbReference>
<gene>
    <name evidence="1" type="ORF">AKJ44_01945</name>
</gene>
<name>A0A133V632_9EURY</name>
<evidence type="ECO:0000313" key="2">
    <source>
        <dbReference type="Proteomes" id="UP000070035"/>
    </source>
</evidence>
<comment type="caution">
    <text evidence="1">The sequence shown here is derived from an EMBL/GenBank/DDBJ whole genome shotgun (WGS) entry which is preliminary data.</text>
</comment>